<evidence type="ECO:0000313" key="2">
    <source>
        <dbReference type="EMBL" id="RVW26739.1"/>
    </source>
</evidence>
<dbReference type="Proteomes" id="UP000288805">
    <property type="component" value="Unassembled WGS sequence"/>
</dbReference>
<dbReference type="InterPro" id="IPR000477">
    <property type="entry name" value="RT_dom"/>
</dbReference>
<dbReference type="EMBL" id="QGNW01001992">
    <property type="protein sequence ID" value="RVW26739.1"/>
    <property type="molecule type" value="Genomic_DNA"/>
</dbReference>
<reference evidence="2 3" key="1">
    <citation type="journal article" date="2018" name="PLoS Genet.">
        <title>Population sequencing reveals clonal diversity and ancestral inbreeding in the grapevine cultivar Chardonnay.</title>
        <authorList>
            <person name="Roach M.J."/>
            <person name="Johnson D.L."/>
            <person name="Bohlmann J."/>
            <person name="van Vuuren H.J."/>
            <person name="Jones S.J."/>
            <person name="Pretorius I.S."/>
            <person name="Schmidt S.A."/>
            <person name="Borneman A.R."/>
        </authorList>
    </citation>
    <scope>NUCLEOTIDE SEQUENCE [LARGE SCALE GENOMIC DNA]</scope>
    <source>
        <strain evidence="3">cv. Chardonnay</strain>
        <tissue evidence="2">Leaf</tissue>
    </source>
</reference>
<proteinExistence type="predicted"/>
<gene>
    <name evidence="2" type="primary">LORF2_59</name>
    <name evidence="2" type="ORF">CK203_108369</name>
</gene>
<dbReference type="InterPro" id="IPR052343">
    <property type="entry name" value="Retrotransposon-Effector_Assoc"/>
</dbReference>
<evidence type="ECO:0000259" key="1">
    <source>
        <dbReference type="PROSITE" id="PS50878"/>
    </source>
</evidence>
<dbReference type="PANTHER" id="PTHR46890">
    <property type="entry name" value="NON-LTR RETROLELEMENT REVERSE TRANSCRIPTASE-LIKE PROTEIN-RELATED"/>
    <property type="match status" value="1"/>
</dbReference>
<dbReference type="SUPFAM" id="SSF56672">
    <property type="entry name" value="DNA/RNA polymerases"/>
    <property type="match status" value="1"/>
</dbReference>
<evidence type="ECO:0000313" key="3">
    <source>
        <dbReference type="Proteomes" id="UP000288805"/>
    </source>
</evidence>
<dbReference type="PROSITE" id="PS50878">
    <property type="entry name" value="RT_POL"/>
    <property type="match status" value="1"/>
</dbReference>
<accession>A0A438CU68</accession>
<dbReference type="AlphaFoldDB" id="A0A438CU68"/>
<dbReference type="InterPro" id="IPR043502">
    <property type="entry name" value="DNA/RNA_pol_sf"/>
</dbReference>
<dbReference type="PANTHER" id="PTHR46890:SF50">
    <property type="entry name" value="RNA-DIRECTED DNA POLYMERASE, EUKARYOTA, REVERSE TRANSCRIPTASE ZINC-BINDING DOMAIN PROTEIN-RELATED"/>
    <property type="match status" value="1"/>
</dbReference>
<dbReference type="Pfam" id="PF00078">
    <property type="entry name" value="RVT_1"/>
    <property type="match status" value="1"/>
</dbReference>
<name>A0A438CU68_VITVI</name>
<dbReference type="CDD" id="cd01650">
    <property type="entry name" value="RT_nLTR_like"/>
    <property type="match status" value="1"/>
</dbReference>
<protein>
    <submittedName>
        <fullName evidence="2">LINE-1 retrotransposable element ORF2 protein</fullName>
    </submittedName>
</protein>
<sequence length="478" mass="54286">MEELSSEKVGVQSLRVNEVKNSLTECNQSKVCRVVWFGHWGWAGSWSGALLILEGCMALLLEGLRKILGRVGDYQGVSRLSSAMRRFSNVIEDLELRDLPLQEKSFMWRGSFSFTLYEKLKALKACLKIWNREVFGDVTTRKNSSLKHMVFWDSIEGDKVFSVEEQSLRKQALEEYMKWVIMEETSWRQKSRELWLRKGDRNTSYFHKMANTHKKGKFIKSINASFLVLIPKKIGAEYLKDFRLICLVGSLYKLLTKVLANRLKKVMGKIVSKSQNAFVDGRQILDASLIANEAIDSMQKSGGGGILCKLDIEKAYDHIQWCIGTVSFSVLINGTPLGFFQSSRGLRQRDPLSPYMFMIVMEALSCLLKRAKEIGFLPGWQLSGRGGARVEVTHLLFADDTLVFCEPSIDQVSYLSWFLMWFEAMSRLKVNLDKSEIIAVGKAENVEELALEFGCKVSKLSSSYLGLPLGAHFKEVVV</sequence>
<feature type="domain" description="Reverse transcriptase" evidence="1">
    <location>
        <begin position="211"/>
        <end position="469"/>
    </location>
</feature>
<comment type="caution">
    <text evidence="2">The sequence shown here is derived from an EMBL/GenBank/DDBJ whole genome shotgun (WGS) entry which is preliminary data.</text>
</comment>
<organism evidence="2 3">
    <name type="scientific">Vitis vinifera</name>
    <name type="common">Grape</name>
    <dbReference type="NCBI Taxonomy" id="29760"/>
    <lineage>
        <taxon>Eukaryota</taxon>
        <taxon>Viridiplantae</taxon>
        <taxon>Streptophyta</taxon>
        <taxon>Embryophyta</taxon>
        <taxon>Tracheophyta</taxon>
        <taxon>Spermatophyta</taxon>
        <taxon>Magnoliopsida</taxon>
        <taxon>eudicotyledons</taxon>
        <taxon>Gunneridae</taxon>
        <taxon>Pentapetalae</taxon>
        <taxon>rosids</taxon>
        <taxon>Vitales</taxon>
        <taxon>Vitaceae</taxon>
        <taxon>Viteae</taxon>
        <taxon>Vitis</taxon>
    </lineage>
</organism>